<comment type="caution">
    <text evidence="1">The sequence shown here is derived from an EMBL/GenBank/DDBJ whole genome shotgun (WGS) entry which is preliminary data.</text>
</comment>
<reference evidence="1 2" key="1">
    <citation type="submission" date="2024-02" db="EMBL/GenBank/DDBJ databases">
        <title>Discinaceae phylogenomics.</title>
        <authorList>
            <person name="Dirks A.C."/>
            <person name="James T.Y."/>
        </authorList>
    </citation>
    <scope>NUCLEOTIDE SEQUENCE [LARGE SCALE GENOMIC DNA]</scope>
    <source>
        <strain evidence="1 2">ACD0624</strain>
    </source>
</reference>
<name>A0ABR3GA09_9PEZI</name>
<dbReference type="Proteomes" id="UP001447188">
    <property type="component" value="Unassembled WGS sequence"/>
</dbReference>
<accession>A0ABR3GA09</accession>
<sequence length="469" mass="52039">MANTQHKEEVPQGHNILDLSFALSHVAGNTSVIYRAGHIKQSKKDRSFLATTNSIADQWDEPALVGQVVEGTTQVECLAQVVTEHHQYLFNTAFNTVRMCYRHIGGMWGEYRVISPRHTADHNLAATSIGPEDQLLVYCWINKPVNGVDRLVLTELSRPSGGDWTHQDIPVGNDSSTANRRLAVARKGNETYLIYKLDDDGIRLRPRGVDGKWLGTGESDAFGPGDAGIRSETPISIVAIHPHIPDGEDVLLPSYGIMVESSYSCTGGVDVPKLPEIEDRFPGAGGFAITYMDEYNTVQVIKVTKTGATLGYPERVSRINSKAANRFVHGTKTLLAFSEVAPQELIINAAITRELFLQAFRESSYWLKERNSLAKQLETDSKSLNDCAVPDYIRMVSQNHHTEIRFRLAAEEWKKSYLVAVKAQIDAINARNKLISATLVSRVETIKTEARRLRADGHPTLNTPILPVQ</sequence>
<dbReference type="EMBL" id="JBBBZM010000150">
    <property type="protein sequence ID" value="KAL0632794.1"/>
    <property type="molecule type" value="Genomic_DNA"/>
</dbReference>
<protein>
    <submittedName>
        <fullName evidence="1">Uncharacterized protein</fullName>
    </submittedName>
</protein>
<gene>
    <name evidence="1" type="ORF">Q9L58_008310</name>
</gene>
<proteinExistence type="predicted"/>
<keyword evidence="2" id="KW-1185">Reference proteome</keyword>
<evidence type="ECO:0000313" key="2">
    <source>
        <dbReference type="Proteomes" id="UP001447188"/>
    </source>
</evidence>
<evidence type="ECO:0000313" key="1">
    <source>
        <dbReference type="EMBL" id="KAL0632794.1"/>
    </source>
</evidence>
<organism evidence="1 2">
    <name type="scientific">Discina gigas</name>
    <dbReference type="NCBI Taxonomy" id="1032678"/>
    <lineage>
        <taxon>Eukaryota</taxon>
        <taxon>Fungi</taxon>
        <taxon>Dikarya</taxon>
        <taxon>Ascomycota</taxon>
        <taxon>Pezizomycotina</taxon>
        <taxon>Pezizomycetes</taxon>
        <taxon>Pezizales</taxon>
        <taxon>Discinaceae</taxon>
        <taxon>Discina</taxon>
    </lineage>
</organism>